<dbReference type="AlphaFoldDB" id="A0A7W3P4E1"/>
<feature type="compositionally biased region" description="Low complexity" evidence="1">
    <location>
        <begin position="1"/>
        <end position="21"/>
    </location>
</feature>
<dbReference type="InterPro" id="IPR052698">
    <property type="entry name" value="MoCofactor_Util/Proc"/>
</dbReference>
<dbReference type="Pfam" id="PF13478">
    <property type="entry name" value="XdhC_C"/>
    <property type="match status" value="1"/>
</dbReference>
<dbReference type="Gene3D" id="3.40.50.720">
    <property type="entry name" value="NAD(P)-binding Rossmann-like Domain"/>
    <property type="match status" value="1"/>
</dbReference>
<keyword evidence="4" id="KW-1185">Reference proteome</keyword>
<gene>
    <name evidence="3" type="ORF">FHX74_000371</name>
</gene>
<feature type="domain" description="XdhC Rossmann" evidence="2">
    <location>
        <begin position="44"/>
        <end position="163"/>
    </location>
</feature>
<sequence>MTSATTPAATTIPAGTTTTVAGRRSDPHPQSDHDTDEAVEPIRLRVVGGGEIAVALAQLASVLRWDCTICERLDDADDLRGTHALVVLSHDLEVAGTALCRGLAGPLDYVGGLGGHTTQRLRRDWLRSRRVDPQRIDRIHGPAGLDIGASAPVEIALAIVAEIVAVRHGAAGGPLS</sequence>
<feature type="region of interest" description="Disordered" evidence="1">
    <location>
        <begin position="1"/>
        <end position="39"/>
    </location>
</feature>
<dbReference type="InterPro" id="IPR027051">
    <property type="entry name" value="XdhC_Rossmann_dom"/>
</dbReference>
<reference evidence="3 4" key="1">
    <citation type="submission" date="2020-07" db="EMBL/GenBank/DDBJ databases">
        <title>Sequencing the genomes of 1000 actinobacteria strains.</title>
        <authorList>
            <person name="Klenk H.-P."/>
        </authorList>
    </citation>
    <scope>NUCLEOTIDE SEQUENCE [LARGE SCALE GENOMIC DNA]</scope>
    <source>
        <strain evidence="3 4">DSM 100723</strain>
    </source>
</reference>
<dbReference type="PANTHER" id="PTHR30388:SF4">
    <property type="entry name" value="MOLYBDENUM COFACTOR INSERTION CHAPERONE PAOD"/>
    <property type="match status" value="1"/>
</dbReference>
<evidence type="ECO:0000259" key="2">
    <source>
        <dbReference type="Pfam" id="PF13478"/>
    </source>
</evidence>
<proteinExistence type="predicted"/>
<dbReference type="EMBL" id="JACGWT010000001">
    <property type="protein sequence ID" value="MBA8792777.1"/>
    <property type="molecule type" value="Genomic_DNA"/>
</dbReference>
<name>A0A7W3P4E1_9ACTN</name>
<organism evidence="3 4">
    <name type="scientific">Microlunatus kandeliicorticis</name>
    <dbReference type="NCBI Taxonomy" id="1759536"/>
    <lineage>
        <taxon>Bacteria</taxon>
        <taxon>Bacillati</taxon>
        <taxon>Actinomycetota</taxon>
        <taxon>Actinomycetes</taxon>
        <taxon>Propionibacteriales</taxon>
        <taxon>Propionibacteriaceae</taxon>
        <taxon>Microlunatus</taxon>
    </lineage>
</organism>
<evidence type="ECO:0000313" key="3">
    <source>
        <dbReference type="EMBL" id="MBA8792777.1"/>
    </source>
</evidence>
<feature type="compositionally biased region" description="Basic and acidic residues" evidence="1">
    <location>
        <begin position="23"/>
        <end position="33"/>
    </location>
</feature>
<protein>
    <submittedName>
        <fullName evidence="3">Xanthine dehydrogenase accessory factor</fullName>
    </submittedName>
</protein>
<accession>A0A7W3P4E1</accession>
<evidence type="ECO:0000313" key="4">
    <source>
        <dbReference type="Proteomes" id="UP000523079"/>
    </source>
</evidence>
<dbReference type="Proteomes" id="UP000523079">
    <property type="component" value="Unassembled WGS sequence"/>
</dbReference>
<comment type="caution">
    <text evidence="3">The sequence shown here is derived from an EMBL/GenBank/DDBJ whole genome shotgun (WGS) entry which is preliminary data.</text>
</comment>
<evidence type="ECO:0000256" key="1">
    <source>
        <dbReference type="SAM" id="MobiDB-lite"/>
    </source>
</evidence>
<dbReference type="RefSeq" id="WP_182558374.1">
    <property type="nucleotide sequence ID" value="NZ_JACGWT010000001.1"/>
</dbReference>
<dbReference type="PANTHER" id="PTHR30388">
    <property type="entry name" value="ALDEHYDE OXIDOREDUCTASE MOLYBDENUM COFACTOR ASSEMBLY PROTEIN"/>
    <property type="match status" value="1"/>
</dbReference>